<protein>
    <submittedName>
        <fullName evidence="1">Uncharacterized protein</fullName>
    </submittedName>
</protein>
<gene>
    <name evidence="1" type="ORF">LTR37_003106</name>
</gene>
<evidence type="ECO:0000313" key="1">
    <source>
        <dbReference type="EMBL" id="KAK3721550.1"/>
    </source>
</evidence>
<name>A0ACC3NSM9_9PEZI</name>
<evidence type="ECO:0000313" key="2">
    <source>
        <dbReference type="Proteomes" id="UP001281147"/>
    </source>
</evidence>
<dbReference type="Proteomes" id="UP001281147">
    <property type="component" value="Unassembled WGS sequence"/>
</dbReference>
<organism evidence="1 2">
    <name type="scientific">Vermiconidia calcicola</name>
    <dbReference type="NCBI Taxonomy" id="1690605"/>
    <lineage>
        <taxon>Eukaryota</taxon>
        <taxon>Fungi</taxon>
        <taxon>Dikarya</taxon>
        <taxon>Ascomycota</taxon>
        <taxon>Pezizomycotina</taxon>
        <taxon>Dothideomycetes</taxon>
        <taxon>Dothideomycetidae</taxon>
        <taxon>Mycosphaerellales</taxon>
        <taxon>Extremaceae</taxon>
        <taxon>Vermiconidia</taxon>
    </lineage>
</organism>
<sequence length="919" mass="102969">MGYSLWLRWILSVPGEHWEQILSVPGEQWEQSAIDNYWQLISQGLRRGDMECRKLCLSILRLSLATDTAALSKELQQQYERYITIYETIVLGRYINQIQECESDLDRLAANSDLDPQWLFTLLASALDSSMQDSTRKFIGNWVMRSKLAFSPELLEIFQDSILPWATQGHLFVSSLEIVHDRLRCLHGELFAGYIQSLRRESPVQSRVVHIVVESIIQNRHSMFAYCTVYLLEGLEDSLDESHASRLLELPKLPEVAQDYVQLKIPQTTQVNVADTKFSKRDLLEHRVSHRMRLLCEQNAGIADLEGVWNDMESIEFPKGLLMLVTHLISHPSVIRSVLGHPNSAAYLQEKTHTLQQFAGTKMYVFASLVTAVRSAVVGNPSAVGVLGLEDFIVGIAEHPPEPTVDFMLEEATAHLTPHSYEHYFGNRPSLGFAAYLDLVSRLKEDQDLVQAILNRVFEPWRAQKAPVPSVSPWKNKLQLQVLLLCLEQYEVASEAEVHKILDDLFRVLAVEPLPSLRYLLEWIAVRLIMRYDLADSLIARLKTKDHHSNPKHLASLMKIGAILACTPDSGEDFAMQLATTFVPLAASSKVVVRHEAQWQVPILMDHARNQGWVSVTENTVLAALDDYIRSLERFHDPPLERLHGRFDPVNDHTLSNLTGGKWFELDQMEAPLTSHEDLKKIYSRDASPESPASCIRLGPKIERPTPQVEAASDATKPKAAIGRRTADNPTALQTKGTAYLARTLSPVIPSRPQNLIVVASLVDNPHNLGGLSRVSEIFGASALTLQNQNVISNKDFTSVSVSSHLHFPIVQLSSSGIPEYLRERKAEGFVVVGIEQTDRSVLLGSEEGVLPERCVLVVGSEREGIPATVLVECDVLVEIPQRGVTRSLNVQTAVAVVLFEYERSLGRGGELARGAWRT</sequence>
<proteinExistence type="predicted"/>
<keyword evidence="2" id="KW-1185">Reference proteome</keyword>
<reference evidence="1" key="1">
    <citation type="submission" date="2023-07" db="EMBL/GenBank/DDBJ databases">
        <title>Black Yeasts Isolated from many extreme environments.</title>
        <authorList>
            <person name="Coleine C."/>
            <person name="Stajich J.E."/>
            <person name="Selbmann L."/>
        </authorList>
    </citation>
    <scope>NUCLEOTIDE SEQUENCE</scope>
    <source>
        <strain evidence="1">CCFEE 5714</strain>
    </source>
</reference>
<comment type="caution">
    <text evidence="1">The sequence shown here is derived from an EMBL/GenBank/DDBJ whole genome shotgun (WGS) entry which is preliminary data.</text>
</comment>
<accession>A0ACC3NSM9</accession>
<dbReference type="EMBL" id="JAUTXU010000017">
    <property type="protein sequence ID" value="KAK3721550.1"/>
    <property type="molecule type" value="Genomic_DNA"/>
</dbReference>